<gene>
    <name evidence="3" type="primary">LOC107809797</name>
</gene>
<dbReference type="OMA" id="IETSIDY"/>
<dbReference type="GO" id="GO:0004305">
    <property type="term" value="F:ethanolamine kinase activity"/>
    <property type="evidence" value="ECO:0000318"/>
    <property type="project" value="GO_Central"/>
</dbReference>
<dbReference type="GO" id="GO:0006646">
    <property type="term" value="P:phosphatidylethanolamine biosynthetic process"/>
    <property type="evidence" value="ECO:0000318"/>
    <property type="project" value="GO_Central"/>
</dbReference>
<dbReference type="KEGG" id="nta:107809797"/>
<proteinExistence type="inferred from homology"/>
<dbReference type="RefSeq" id="XP_016489976.1">
    <property type="nucleotide sequence ID" value="XM_016634490.2"/>
</dbReference>
<dbReference type="RefSeq" id="XP_016489976.1">
    <property type="nucleotide sequence ID" value="XM_016634490.1"/>
</dbReference>
<dbReference type="AlphaFoldDB" id="A0A1S4BM58"/>
<protein>
    <submittedName>
        <fullName evidence="3">Choline kinase 1</fullName>
    </submittedName>
</protein>
<dbReference type="OrthoDB" id="10267235at2759"/>
<dbReference type="SMR" id="A0A1S4BM58"/>
<sequence>MAVKTNESILPEELMKLLLNLATKWGDVLDLKTLKVHHLSGALTNEVYRISWPTNNNENVSRKVLVRMYGEGVERFFNRDEEIRTFECLSKKGQGPKLLGQFPNGRVEEFIHSRTLSADDLRDSEISASVAAKLREFHNLDMPGLKNVLLWDRLRNWLNEAKGLCSPEHMKEFSLGNLEKEINLLEKEVSTESQEIAFCHNDMQYGNIMIDEKTRAITIIDYEYAGYNPIAYDFANHFCEMTANYHTDTPHIMHFNTYPDIEERHRFIRAYLSSSGHQPSDEKVKKLADEAEKYTLANHLFWGLWGVISAYVNSIEFDYMEYARGRFEQYWLRKPELLGATDNLPHVNGSAEAKTDSPLLIDVKTCTLTM</sequence>
<evidence type="ECO:0000256" key="1">
    <source>
        <dbReference type="ARBA" id="ARBA00038211"/>
    </source>
</evidence>
<organism evidence="2 3">
    <name type="scientific">Nicotiana tabacum</name>
    <name type="common">Common tobacco</name>
    <dbReference type="NCBI Taxonomy" id="4097"/>
    <lineage>
        <taxon>Eukaryota</taxon>
        <taxon>Viridiplantae</taxon>
        <taxon>Streptophyta</taxon>
        <taxon>Embryophyta</taxon>
        <taxon>Tracheophyta</taxon>
        <taxon>Spermatophyta</taxon>
        <taxon>Magnoliopsida</taxon>
        <taxon>eudicotyledons</taxon>
        <taxon>Gunneridae</taxon>
        <taxon>Pentapetalae</taxon>
        <taxon>asterids</taxon>
        <taxon>lamiids</taxon>
        <taxon>Solanales</taxon>
        <taxon>Solanaceae</taxon>
        <taxon>Nicotianoideae</taxon>
        <taxon>Nicotianeae</taxon>
        <taxon>Nicotiana</taxon>
    </lineage>
</organism>
<reference evidence="2" key="1">
    <citation type="journal article" date="2014" name="Nat. Commun.">
        <title>The tobacco genome sequence and its comparison with those of tomato and potato.</title>
        <authorList>
            <person name="Sierro N."/>
            <person name="Battey J.N."/>
            <person name="Ouadi S."/>
            <person name="Bakaher N."/>
            <person name="Bovet L."/>
            <person name="Willig A."/>
            <person name="Goepfert S."/>
            <person name="Peitsch M.C."/>
            <person name="Ivanov N.V."/>
        </authorList>
    </citation>
    <scope>NUCLEOTIDE SEQUENCE [LARGE SCALE GENOMIC DNA]</scope>
</reference>
<dbReference type="SUPFAM" id="SSF56112">
    <property type="entry name" value="Protein kinase-like (PK-like)"/>
    <property type="match status" value="1"/>
</dbReference>
<dbReference type="GeneID" id="107809797"/>
<keyword evidence="3" id="KW-0808">Transferase</keyword>
<dbReference type="GO" id="GO:0004103">
    <property type="term" value="F:choline kinase activity"/>
    <property type="evidence" value="ECO:0000318"/>
    <property type="project" value="GO_Central"/>
</dbReference>
<dbReference type="CDD" id="cd05157">
    <property type="entry name" value="ETNK_euk"/>
    <property type="match status" value="1"/>
</dbReference>
<comment type="similarity">
    <text evidence="1">Belongs to the choline/ethanolamine kinase family.</text>
</comment>
<dbReference type="PANTHER" id="PTHR22603">
    <property type="entry name" value="CHOLINE/ETHANOALAMINE KINASE"/>
    <property type="match status" value="1"/>
</dbReference>
<evidence type="ECO:0000313" key="2">
    <source>
        <dbReference type="Proteomes" id="UP000790787"/>
    </source>
</evidence>
<reference evidence="3" key="2">
    <citation type="submission" date="2025-08" db="UniProtKB">
        <authorList>
            <consortium name="RefSeq"/>
        </authorList>
    </citation>
    <scope>IDENTIFICATION</scope>
    <source>
        <tissue evidence="3">Leaf</tissue>
    </source>
</reference>
<keyword evidence="2" id="KW-1185">Reference proteome</keyword>
<accession>A0A1S4BM58</accession>
<dbReference type="PANTHER" id="PTHR22603:SF93">
    <property type="entry name" value="RE24176P"/>
    <property type="match status" value="1"/>
</dbReference>
<dbReference type="InterPro" id="IPR011009">
    <property type="entry name" value="Kinase-like_dom_sf"/>
</dbReference>
<dbReference type="Gene3D" id="3.90.1200.10">
    <property type="match status" value="1"/>
</dbReference>
<dbReference type="Proteomes" id="UP000790787">
    <property type="component" value="Chromosome 12"/>
</dbReference>
<dbReference type="Gene3D" id="3.30.200.20">
    <property type="entry name" value="Phosphorylase Kinase, domain 1"/>
    <property type="match status" value="1"/>
</dbReference>
<dbReference type="GO" id="GO:0005737">
    <property type="term" value="C:cytoplasm"/>
    <property type="evidence" value="ECO:0000318"/>
    <property type="project" value="GO_Central"/>
</dbReference>
<dbReference type="Pfam" id="PF01633">
    <property type="entry name" value="Choline_kinase"/>
    <property type="match status" value="1"/>
</dbReference>
<name>A0A1S4BM58_TOBAC</name>
<dbReference type="PaxDb" id="4097-A0A1S4BM58"/>
<keyword evidence="3" id="KW-0418">Kinase</keyword>
<evidence type="ECO:0000313" key="3">
    <source>
        <dbReference type="RefSeq" id="XP_016489976.1"/>
    </source>
</evidence>
<dbReference type="STRING" id="4097.A0A1S4BM58"/>
<dbReference type="GO" id="GO:0006656">
    <property type="term" value="P:phosphatidylcholine biosynthetic process"/>
    <property type="evidence" value="ECO:0000318"/>
    <property type="project" value="GO_Central"/>
</dbReference>